<evidence type="ECO:0000313" key="1">
    <source>
        <dbReference type="EMBL" id="GAA0141451.1"/>
    </source>
</evidence>
<reference evidence="1 2" key="1">
    <citation type="submission" date="2024-01" db="EMBL/GenBank/DDBJ databases">
        <title>The complete chloroplast genome sequence of Lithospermum erythrorhizon: insights into the phylogenetic relationship among Boraginaceae species and the maternal lineages of purple gromwells.</title>
        <authorList>
            <person name="Okada T."/>
            <person name="Watanabe K."/>
        </authorList>
    </citation>
    <scope>NUCLEOTIDE SEQUENCE [LARGE SCALE GENOMIC DNA]</scope>
</reference>
<gene>
    <name evidence="1" type="ORF">LIER_35399</name>
</gene>
<keyword evidence="2" id="KW-1185">Reference proteome</keyword>
<comment type="caution">
    <text evidence="1">The sequence shown here is derived from an EMBL/GenBank/DDBJ whole genome shotgun (WGS) entry which is preliminary data.</text>
</comment>
<accession>A0AAV3NQQ6</accession>
<dbReference type="Proteomes" id="UP001454036">
    <property type="component" value="Unassembled WGS sequence"/>
</dbReference>
<evidence type="ECO:0000313" key="2">
    <source>
        <dbReference type="Proteomes" id="UP001454036"/>
    </source>
</evidence>
<protein>
    <submittedName>
        <fullName evidence="1">Uncharacterized protein</fullName>
    </submittedName>
</protein>
<dbReference type="AlphaFoldDB" id="A0AAV3NQQ6"/>
<name>A0AAV3NQQ6_LITER</name>
<dbReference type="EMBL" id="BAABME010015488">
    <property type="protein sequence ID" value="GAA0141451.1"/>
    <property type="molecule type" value="Genomic_DNA"/>
</dbReference>
<organism evidence="1 2">
    <name type="scientific">Lithospermum erythrorhizon</name>
    <name type="common">Purple gromwell</name>
    <name type="synonym">Lithospermum officinale var. erythrorhizon</name>
    <dbReference type="NCBI Taxonomy" id="34254"/>
    <lineage>
        <taxon>Eukaryota</taxon>
        <taxon>Viridiplantae</taxon>
        <taxon>Streptophyta</taxon>
        <taxon>Embryophyta</taxon>
        <taxon>Tracheophyta</taxon>
        <taxon>Spermatophyta</taxon>
        <taxon>Magnoliopsida</taxon>
        <taxon>eudicotyledons</taxon>
        <taxon>Gunneridae</taxon>
        <taxon>Pentapetalae</taxon>
        <taxon>asterids</taxon>
        <taxon>lamiids</taxon>
        <taxon>Boraginales</taxon>
        <taxon>Boraginaceae</taxon>
        <taxon>Boraginoideae</taxon>
        <taxon>Lithospermeae</taxon>
        <taxon>Lithospermum</taxon>
    </lineage>
</organism>
<sequence>MMIEKENAFNAKGINTEENVEVAEQISNTKEKTIETVNTYVVDTIDVTTTNIVVEKKSVVAGKDVDATKMEVDPSALIKEMRYLLEEKTKEQ</sequence>
<proteinExistence type="predicted"/>